<dbReference type="InterPro" id="IPR052519">
    <property type="entry name" value="Euk-type_GlcNAc_Kinase"/>
</dbReference>
<name>A0A9R1CAT1_9BACT</name>
<organism evidence="1 2">
    <name type="scientific">Prevotella lacticifex</name>
    <dbReference type="NCBI Taxonomy" id="2854755"/>
    <lineage>
        <taxon>Bacteria</taxon>
        <taxon>Pseudomonadati</taxon>
        <taxon>Bacteroidota</taxon>
        <taxon>Bacteroidia</taxon>
        <taxon>Bacteroidales</taxon>
        <taxon>Prevotellaceae</taxon>
        <taxon>Prevotella</taxon>
    </lineage>
</organism>
<proteinExistence type="predicted"/>
<dbReference type="Gene3D" id="3.30.420.40">
    <property type="match status" value="2"/>
</dbReference>
<comment type="caution">
    <text evidence="1">The sequence shown here is derived from an EMBL/GenBank/DDBJ whole genome shotgun (WGS) entry which is preliminary data.</text>
</comment>
<dbReference type="InterPro" id="IPR043129">
    <property type="entry name" value="ATPase_NBD"/>
</dbReference>
<dbReference type="GeneID" id="72466716"/>
<dbReference type="EMBL" id="BPUB01000002">
    <property type="protein sequence ID" value="GJG59247.1"/>
    <property type="molecule type" value="Genomic_DNA"/>
</dbReference>
<dbReference type="CDD" id="cd24079">
    <property type="entry name" value="ASKHA_NBD_PG1100-like"/>
    <property type="match status" value="1"/>
</dbReference>
<dbReference type="PANTHER" id="PTHR43190">
    <property type="entry name" value="N-ACETYL-D-GLUCOSAMINE KINASE"/>
    <property type="match status" value="1"/>
</dbReference>
<dbReference type="SUPFAM" id="SSF53067">
    <property type="entry name" value="Actin-like ATPase domain"/>
    <property type="match status" value="2"/>
</dbReference>
<keyword evidence="2" id="KW-1185">Reference proteome</keyword>
<accession>A0A9R1CAT1</accession>
<dbReference type="RefSeq" id="WP_223928824.1">
    <property type="nucleotide sequence ID" value="NZ_BPTU01000001.1"/>
</dbReference>
<gene>
    <name evidence="1" type="ORF">PRLR5076_20980</name>
</gene>
<sequence>MILVADSGSTKTDWALINDDGETAKHIQTQGLNPFHMDGAGIARVLREELLPALAGCSVDSVRFYGTGCTTDKIPAMKSLLADVLGCTNVFVGSDLLGAAHALCGDGEGIACILGTGANSCLYDGHRITANTPPLGYILGDEGSGAVLGRTFLNGIFKGWISPAVRDLYLQETNQTYADVINNVYRQPLANRYLARIAKFLGRHKAEYPELSAMVEESFVAFIHRNIDAYGRKDLPLNFVGSVAWYFRPELKAAAETTGYTLGRVLRSPVDSCDR</sequence>
<reference evidence="1" key="1">
    <citation type="journal article" date="2022" name="Int. J. Syst. Evol. Microbiol.">
        <title>Prevotella lacticifex sp. nov., isolated from the rumen of cows.</title>
        <authorList>
            <person name="Shinkai T."/>
            <person name="Ikeyama N."/>
            <person name="Kumagai M."/>
            <person name="Ohmori H."/>
            <person name="Sakamoto M."/>
            <person name="Ohkuma M."/>
            <person name="Mitsumori M."/>
        </authorList>
    </citation>
    <scope>NUCLEOTIDE SEQUENCE</scope>
    <source>
        <strain evidence="1">R5076</strain>
    </source>
</reference>
<evidence type="ECO:0000313" key="1">
    <source>
        <dbReference type="EMBL" id="GJG59247.1"/>
    </source>
</evidence>
<dbReference type="PANTHER" id="PTHR43190:SF3">
    <property type="entry name" value="N-ACETYL-D-GLUCOSAMINE KINASE"/>
    <property type="match status" value="1"/>
</dbReference>
<dbReference type="Proteomes" id="UP000825483">
    <property type="component" value="Unassembled WGS sequence"/>
</dbReference>
<dbReference type="Gene3D" id="1.10.720.160">
    <property type="match status" value="1"/>
</dbReference>
<evidence type="ECO:0000313" key="2">
    <source>
        <dbReference type="Proteomes" id="UP000825483"/>
    </source>
</evidence>
<protein>
    <submittedName>
        <fullName evidence="1">ATPase</fullName>
    </submittedName>
</protein>
<dbReference type="AlphaFoldDB" id="A0A9R1CAT1"/>